<dbReference type="EMBL" id="JAKKPZ010000001">
    <property type="protein sequence ID" value="KAI1727872.1"/>
    <property type="molecule type" value="Genomic_DNA"/>
</dbReference>
<comment type="similarity">
    <text evidence="2">Belongs to the mitochondrion-specific ribosomal protein mL50 family.</text>
</comment>
<keyword evidence="5" id="KW-0687">Ribonucleoprotein</keyword>
<keyword evidence="4" id="KW-0496">Mitochondrion</keyword>
<dbReference type="GO" id="GO:0005762">
    <property type="term" value="C:mitochondrial large ribosomal subunit"/>
    <property type="evidence" value="ECO:0007669"/>
    <property type="project" value="TreeGrafter"/>
</dbReference>
<protein>
    <recommendedName>
        <fullName evidence="6">Large ribosomal subunit protein mL50</fullName>
    </recommendedName>
    <alternativeName>
        <fullName evidence="7">39S ribosomal protein L50, mitochondrial</fullName>
    </alternativeName>
</protein>
<evidence type="ECO:0000256" key="5">
    <source>
        <dbReference type="ARBA" id="ARBA00023274"/>
    </source>
</evidence>
<accession>A0AAD4ND07</accession>
<comment type="caution">
    <text evidence="8">The sequence shown here is derived from an EMBL/GenBank/DDBJ whole genome shotgun (WGS) entry which is preliminary data.</text>
</comment>
<evidence type="ECO:0000256" key="7">
    <source>
        <dbReference type="ARBA" id="ARBA00035398"/>
    </source>
</evidence>
<dbReference type="Pfam" id="PF10501">
    <property type="entry name" value="Ribosomal_L50"/>
    <property type="match status" value="1"/>
</dbReference>
<dbReference type="PANTHER" id="PTHR31542:SF1">
    <property type="entry name" value="LARGE RIBOSOMAL SUBUNIT PROTEIN ML50"/>
    <property type="match status" value="1"/>
</dbReference>
<comment type="subcellular location">
    <subcellularLocation>
        <location evidence="1">Mitochondrion</location>
    </subcellularLocation>
</comment>
<name>A0AAD4ND07_9BILA</name>
<organism evidence="8 9">
    <name type="scientific">Ditylenchus destructor</name>
    <dbReference type="NCBI Taxonomy" id="166010"/>
    <lineage>
        <taxon>Eukaryota</taxon>
        <taxon>Metazoa</taxon>
        <taxon>Ecdysozoa</taxon>
        <taxon>Nematoda</taxon>
        <taxon>Chromadorea</taxon>
        <taxon>Rhabditida</taxon>
        <taxon>Tylenchina</taxon>
        <taxon>Tylenchomorpha</taxon>
        <taxon>Sphaerularioidea</taxon>
        <taxon>Anguinidae</taxon>
        <taxon>Anguininae</taxon>
        <taxon>Ditylenchus</taxon>
    </lineage>
</organism>
<dbReference type="Proteomes" id="UP001201812">
    <property type="component" value="Unassembled WGS sequence"/>
</dbReference>
<evidence type="ECO:0000256" key="3">
    <source>
        <dbReference type="ARBA" id="ARBA00022980"/>
    </source>
</evidence>
<gene>
    <name evidence="8" type="ORF">DdX_00010</name>
</gene>
<evidence type="ECO:0000313" key="8">
    <source>
        <dbReference type="EMBL" id="KAI1727872.1"/>
    </source>
</evidence>
<keyword evidence="3" id="KW-0689">Ribosomal protein</keyword>
<keyword evidence="9" id="KW-1185">Reference proteome</keyword>
<sequence length="271" mass="31371">MTSRSVLKNFLHTSSIARSMRNERSAGDKTLTKAQQEILRKELKNVIIDVDAENKQEERVEANHSLIKKPNMLEEMDIIRARGIMRYNKKYEPPADIANIVKEVCKSNGIALCEQEWQATKLQDLKAKSKILVDLGTTLGHFVTNSHLHKLKCLSDVVQFYSEPVSNLTKYAQMARDDRLPANIAIREHAPIFHPDDKHGVHGRISAYPEEDDQALVGRNQHNQKKEWFDYEDQSFDYKPVDKGMPWDPEIAKKMDRYVDRKFLKNTVKKI</sequence>
<evidence type="ECO:0000256" key="2">
    <source>
        <dbReference type="ARBA" id="ARBA00008860"/>
    </source>
</evidence>
<dbReference type="PANTHER" id="PTHR31542">
    <property type="entry name" value="39A RIBOSOMAL PROTEIN L50, MITOCHONDRIAL"/>
    <property type="match status" value="1"/>
</dbReference>
<dbReference type="AlphaFoldDB" id="A0AAD4ND07"/>
<reference evidence="8" key="1">
    <citation type="submission" date="2022-01" db="EMBL/GenBank/DDBJ databases">
        <title>Genome Sequence Resource for Two Populations of Ditylenchus destructor, the Migratory Endoparasitic Phytonematode.</title>
        <authorList>
            <person name="Zhang H."/>
            <person name="Lin R."/>
            <person name="Xie B."/>
        </authorList>
    </citation>
    <scope>NUCLEOTIDE SEQUENCE</scope>
    <source>
        <strain evidence="8">BazhouSP</strain>
    </source>
</reference>
<dbReference type="InterPro" id="IPR018305">
    <property type="entry name" value="Ribosomal_m50"/>
</dbReference>
<proteinExistence type="inferred from homology"/>
<evidence type="ECO:0000256" key="6">
    <source>
        <dbReference type="ARBA" id="ARBA00035183"/>
    </source>
</evidence>
<evidence type="ECO:0000256" key="1">
    <source>
        <dbReference type="ARBA" id="ARBA00004173"/>
    </source>
</evidence>
<evidence type="ECO:0000256" key="4">
    <source>
        <dbReference type="ARBA" id="ARBA00023128"/>
    </source>
</evidence>
<evidence type="ECO:0000313" key="9">
    <source>
        <dbReference type="Proteomes" id="UP001201812"/>
    </source>
</evidence>